<feature type="domain" description="ABC transporter" evidence="6">
    <location>
        <begin position="433"/>
        <end position="563"/>
    </location>
</feature>
<dbReference type="InterPro" id="IPR027417">
    <property type="entry name" value="P-loop_NTPase"/>
</dbReference>
<reference evidence="7" key="1">
    <citation type="journal article" date="2019" name="MBio">
        <title>Virus Genomes from Deep Sea Sediments Expand the Ocean Megavirome and Support Independent Origins of Viral Gigantism.</title>
        <authorList>
            <person name="Backstrom D."/>
            <person name="Yutin N."/>
            <person name="Jorgensen S.L."/>
            <person name="Dharamshi J."/>
            <person name="Homa F."/>
            <person name="Zaremba-Niedwiedzka K."/>
            <person name="Spang A."/>
            <person name="Wolf Y.I."/>
            <person name="Koonin E.V."/>
            <person name="Ettema T.J."/>
        </authorList>
    </citation>
    <scope>NUCLEOTIDE SEQUENCE</scope>
</reference>
<feature type="transmembrane region" description="Helical" evidence="5">
    <location>
        <begin position="310"/>
        <end position="334"/>
    </location>
</feature>
<dbReference type="GO" id="GO:0034040">
    <property type="term" value="F:ATPase-coupled lipid transmembrane transporter activity"/>
    <property type="evidence" value="ECO:0007669"/>
    <property type="project" value="TreeGrafter"/>
</dbReference>
<dbReference type="GO" id="GO:0005524">
    <property type="term" value="F:ATP binding"/>
    <property type="evidence" value="ECO:0007669"/>
    <property type="project" value="InterPro"/>
</dbReference>
<name>A0A481Z1H4_9VIRU</name>
<dbReference type="PANTHER" id="PTHR24221">
    <property type="entry name" value="ATP-BINDING CASSETTE SUB-FAMILY B"/>
    <property type="match status" value="1"/>
</dbReference>
<dbReference type="PANTHER" id="PTHR24221:SF654">
    <property type="entry name" value="ATP-BINDING CASSETTE SUB-FAMILY B MEMBER 6"/>
    <property type="match status" value="1"/>
</dbReference>
<feature type="transmembrane region" description="Helical" evidence="5">
    <location>
        <begin position="120"/>
        <end position="140"/>
    </location>
</feature>
<protein>
    <submittedName>
        <fullName evidence="7">ABC transporter</fullName>
    </submittedName>
</protein>
<gene>
    <name evidence="7" type="ORF">LCMiAC01_02230</name>
</gene>
<comment type="subcellular location">
    <subcellularLocation>
        <location evidence="1">Membrane</location>
        <topology evidence="1">Multi-pass membrane protein</topology>
    </subcellularLocation>
</comment>
<evidence type="ECO:0000313" key="7">
    <source>
        <dbReference type="EMBL" id="QBK88546.1"/>
    </source>
</evidence>
<evidence type="ECO:0000256" key="5">
    <source>
        <dbReference type="SAM" id="Phobius"/>
    </source>
</evidence>
<feature type="transmembrane region" description="Helical" evidence="5">
    <location>
        <begin position="89"/>
        <end position="114"/>
    </location>
</feature>
<dbReference type="Pfam" id="PF00005">
    <property type="entry name" value="ABC_tran"/>
    <property type="match status" value="1"/>
</dbReference>
<dbReference type="InterPro" id="IPR039421">
    <property type="entry name" value="Type_1_exporter"/>
</dbReference>
<dbReference type="GO" id="GO:0016887">
    <property type="term" value="F:ATP hydrolysis activity"/>
    <property type="evidence" value="ECO:0007669"/>
    <property type="project" value="InterPro"/>
</dbReference>
<evidence type="ECO:0000256" key="3">
    <source>
        <dbReference type="ARBA" id="ARBA00022989"/>
    </source>
</evidence>
<feature type="transmembrane region" description="Helical" evidence="5">
    <location>
        <begin position="21"/>
        <end position="37"/>
    </location>
</feature>
<feature type="transmembrane region" description="Helical" evidence="5">
    <location>
        <begin position="346"/>
        <end position="368"/>
    </location>
</feature>
<dbReference type="InterPro" id="IPR003439">
    <property type="entry name" value="ABC_transporter-like_ATP-bd"/>
</dbReference>
<dbReference type="SUPFAM" id="SSF52540">
    <property type="entry name" value="P-loop containing nucleoside triphosphate hydrolases"/>
    <property type="match status" value="1"/>
</dbReference>
<dbReference type="Gene3D" id="1.20.1560.10">
    <property type="entry name" value="ABC transporter type 1, transmembrane domain"/>
    <property type="match status" value="1"/>
</dbReference>
<dbReference type="GO" id="GO:0016020">
    <property type="term" value="C:membrane"/>
    <property type="evidence" value="ECO:0007669"/>
    <property type="project" value="UniProtKB-SubCell"/>
</dbReference>
<organism evidence="7">
    <name type="scientific">Mimivirus LCMiAC01</name>
    <dbReference type="NCBI Taxonomy" id="2506608"/>
    <lineage>
        <taxon>Viruses</taxon>
        <taxon>Varidnaviria</taxon>
        <taxon>Bamfordvirae</taxon>
        <taxon>Nucleocytoviricota</taxon>
        <taxon>Megaviricetes</taxon>
        <taxon>Imitervirales</taxon>
        <taxon>Mimiviridae</taxon>
        <taxon>Klosneuvirinae</taxon>
    </lineage>
</organism>
<evidence type="ECO:0000256" key="2">
    <source>
        <dbReference type="ARBA" id="ARBA00022692"/>
    </source>
</evidence>
<dbReference type="Gene3D" id="3.40.50.300">
    <property type="entry name" value="P-loop containing nucleotide triphosphate hydrolases"/>
    <property type="match status" value="1"/>
</dbReference>
<keyword evidence="4 5" id="KW-0472">Membrane</keyword>
<evidence type="ECO:0000256" key="4">
    <source>
        <dbReference type="ARBA" id="ARBA00023136"/>
    </source>
</evidence>
<evidence type="ECO:0000256" key="1">
    <source>
        <dbReference type="ARBA" id="ARBA00004141"/>
    </source>
</evidence>
<dbReference type="InterPro" id="IPR036640">
    <property type="entry name" value="ABC1_TM_sf"/>
</dbReference>
<accession>A0A481Z1H4</accession>
<dbReference type="SUPFAM" id="SSF90123">
    <property type="entry name" value="ABC transporter transmembrane region"/>
    <property type="match status" value="1"/>
</dbReference>
<evidence type="ECO:0000259" key="6">
    <source>
        <dbReference type="Pfam" id="PF00005"/>
    </source>
</evidence>
<sequence>MLKKTIIMEKPSHFMTKISRIVLILFAIIVFFCYGVNATLFAILGYMIIRSFFFVVKLNLRNKIRAIIQDDLNPYVLTYKHLVKHKKTLFWVIVILLIDCICEIVRSQILLNFIKFLENVNYIVIACTIYTILGIVKKVLSEYQSRYQRTLNIMITSSIKKYVMERLTNQAYDNIHRKKSELHRLMREARSVPQTITYMSMNMIQSSLSILVNVGNYYLINTFAANFVLVSSIMFYWYYGWNAVENYTKASNKRSKVTSKFRKTHGREMELIDEGARDQDCYSLESETDRLINKSKDFDLKLVKERKNSLMFYLYQNLFSDCQWLVIIISYLIQSFQSVSDTKERYIGMMNLIMITNNNLMTISWLLMEYSRLVEVISEWAPLKEFIQKNYQERIYHAHHIVDGDFNKLEIKQLKLTLPREKKDPIIIQNKEDLIIESGDRIMFIGESGEGKSSFSKALASYFPENNVDQEIILNGKKVEHGCYGLVPNVVIVNQDISLNFDDTIKNIIKMGTDEKEDFVTVNELITICMLHDLDWNAEETEKRENTLSGGQKTRLKLAYSLNKILYHFRKNKTNPMILILDEIDSGLKKGKMIVDIQKNIMKLKEFENTAIISIVHNPDCVEKLYKKCWVVENRTVFVRK</sequence>
<dbReference type="EMBL" id="MK500391">
    <property type="protein sequence ID" value="QBK88546.1"/>
    <property type="molecule type" value="Genomic_DNA"/>
</dbReference>
<proteinExistence type="predicted"/>
<keyword evidence="3 5" id="KW-1133">Transmembrane helix</keyword>
<keyword evidence="2 5" id="KW-0812">Transmembrane</keyword>
<feature type="transmembrane region" description="Helical" evidence="5">
    <location>
        <begin position="218"/>
        <end position="239"/>
    </location>
</feature>